<evidence type="ECO:0000313" key="2">
    <source>
        <dbReference type="Proteomes" id="UP000008076"/>
    </source>
</evidence>
<sequence length="188" mass="22909">MFKRRRRQYNYNKRYKRYYNSAGRYVSRQYDKQPIDNEQQFYQFGGRPYNPPIPDESLQNIVNRELDKRLGDDGGFFKNIGKQQKRIDDDNKNLYKAILRAQQDNLKNVHHIERLESAINKYKQNAERFVTVEDLVRENREMINKNINKINELRMEFGDFIPRNIRTQIKDLDEQNSILKRRVSNMKR</sequence>
<accession>B0EC85</accession>
<feature type="non-terminal residue" evidence="1">
    <location>
        <position position="188"/>
    </location>
</feature>
<evidence type="ECO:0000313" key="1">
    <source>
        <dbReference type="EMBL" id="EDR27860.1"/>
    </source>
</evidence>
<dbReference type="eggNOG" id="ENOG502RBUW">
    <property type="taxonomic scope" value="Eukaryota"/>
</dbReference>
<dbReference type="KEGG" id="edi:EDI_274580"/>
<keyword evidence="2" id="KW-1185">Reference proteome</keyword>
<proteinExistence type="predicted"/>
<dbReference type="OrthoDB" id="31733at2759"/>
<name>B0EC85_ENTDS</name>
<dbReference type="GeneID" id="5880893"/>
<dbReference type="RefSeq" id="XP_001735917.1">
    <property type="nucleotide sequence ID" value="XM_001735865.1"/>
</dbReference>
<protein>
    <submittedName>
        <fullName evidence="1">Uncharacterized protein</fullName>
    </submittedName>
</protein>
<dbReference type="EMBL" id="DS548690">
    <property type="protein sequence ID" value="EDR27860.1"/>
    <property type="molecule type" value="Genomic_DNA"/>
</dbReference>
<dbReference type="AlphaFoldDB" id="B0EC85"/>
<organism evidence="2">
    <name type="scientific">Entamoeba dispar (strain ATCC PRA-260 / SAW760)</name>
    <dbReference type="NCBI Taxonomy" id="370354"/>
    <lineage>
        <taxon>Eukaryota</taxon>
        <taxon>Amoebozoa</taxon>
        <taxon>Evosea</taxon>
        <taxon>Archamoebae</taxon>
        <taxon>Mastigamoebida</taxon>
        <taxon>Entamoebidae</taxon>
        <taxon>Entamoeba</taxon>
    </lineage>
</organism>
<dbReference type="VEuPathDB" id="AmoebaDB:EDI_274580"/>
<reference evidence="2" key="1">
    <citation type="submission" date="2007-12" db="EMBL/GenBank/DDBJ databases">
        <title>Annotation of Entamoeba dispar SAW760.</title>
        <authorList>
            <person name="Lorenzi H."/>
            <person name="Inman J."/>
            <person name="Schobel S."/>
            <person name="Amedeo P."/>
            <person name="Caler E."/>
        </authorList>
    </citation>
    <scope>NUCLEOTIDE SEQUENCE [LARGE SCALE GENOMIC DNA]</scope>
    <source>
        <strain evidence="2">ATCC PRA-260 / SAW760</strain>
    </source>
</reference>
<gene>
    <name evidence="1" type="ORF">EDI_274580</name>
</gene>
<dbReference type="Proteomes" id="UP000008076">
    <property type="component" value="Unassembled WGS sequence"/>
</dbReference>